<organism evidence="1 2">
    <name type="scientific">Thelephora ganbajun</name>
    <name type="common">Ganba fungus</name>
    <dbReference type="NCBI Taxonomy" id="370292"/>
    <lineage>
        <taxon>Eukaryota</taxon>
        <taxon>Fungi</taxon>
        <taxon>Dikarya</taxon>
        <taxon>Basidiomycota</taxon>
        <taxon>Agaricomycotina</taxon>
        <taxon>Agaricomycetes</taxon>
        <taxon>Thelephorales</taxon>
        <taxon>Thelephoraceae</taxon>
        <taxon>Thelephora</taxon>
    </lineage>
</organism>
<sequence length="151" mass="17628">MSSTGSTLFDNYPELSHLSRDDLQDLLHDQQYFQAIFHSLEHNNLAFQDGLYKLRADTQAAFDEAKGLETRWKSLEREQKEVYQRFTQQFLMLRLRHATTAQDEASERVASEFVKGSSPDGLASGKEVDDFVKDFREMRRVYHKRAIFVDS</sequence>
<accession>A0ACB6ZPJ3</accession>
<keyword evidence="2" id="KW-1185">Reference proteome</keyword>
<evidence type="ECO:0000313" key="2">
    <source>
        <dbReference type="Proteomes" id="UP000886501"/>
    </source>
</evidence>
<dbReference type="EMBL" id="MU117976">
    <property type="protein sequence ID" value="KAF9651330.1"/>
    <property type="molecule type" value="Genomic_DNA"/>
</dbReference>
<protein>
    <submittedName>
        <fullName evidence="1">Uncharacterized protein</fullName>
    </submittedName>
</protein>
<gene>
    <name evidence="1" type="ORF">BDM02DRAFT_857263</name>
</gene>
<name>A0ACB6ZPJ3_THEGA</name>
<reference evidence="1" key="2">
    <citation type="journal article" date="2020" name="Nat. Commun.">
        <title>Large-scale genome sequencing of mycorrhizal fungi provides insights into the early evolution of symbiotic traits.</title>
        <authorList>
            <person name="Miyauchi S."/>
            <person name="Kiss E."/>
            <person name="Kuo A."/>
            <person name="Drula E."/>
            <person name="Kohler A."/>
            <person name="Sanchez-Garcia M."/>
            <person name="Morin E."/>
            <person name="Andreopoulos B."/>
            <person name="Barry K.W."/>
            <person name="Bonito G."/>
            <person name="Buee M."/>
            <person name="Carver A."/>
            <person name="Chen C."/>
            <person name="Cichocki N."/>
            <person name="Clum A."/>
            <person name="Culley D."/>
            <person name="Crous P.W."/>
            <person name="Fauchery L."/>
            <person name="Girlanda M."/>
            <person name="Hayes R.D."/>
            <person name="Keri Z."/>
            <person name="LaButti K."/>
            <person name="Lipzen A."/>
            <person name="Lombard V."/>
            <person name="Magnuson J."/>
            <person name="Maillard F."/>
            <person name="Murat C."/>
            <person name="Nolan M."/>
            <person name="Ohm R.A."/>
            <person name="Pangilinan J."/>
            <person name="Pereira M.F."/>
            <person name="Perotto S."/>
            <person name="Peter M."/>
            <person name="Pfister S."/>
            <person name="Riley R."/>
            <person name="Sitrit Y."/>
            <person name="Stielow J.B."/>
            <person name="Szollosi G."/>
            <person name="Zifcakova L."/>
            <person name="Stursova M."/>
            <person name="Spatafora J.W."/>
            <person name="Tedersoo L."/>
            <person name="Vaario L.M."/>
            <person name="Yamada A."/>
            <person name="Yan M."/>
            <person name="Wang P."/>
            <person name="Xu J."/>
            <person name="Bruns T."/>
            <person name="Baldrian P."/>
            <person name="Vilgalys R."/>
            <person name="Dunand C."/>
            <person name="Henrissat B."/>
            <person name="Grigoriev I.V."/>
            <person name="Hibbett D."/>
            <person name="Nagy L.G."/>
            <person name="Martin F.M."/>
        </authorList>
    </citation>
    <scope>NUCLEOTIDE SEQUENCE</scope>
    <source>
        <strain evidence="1">P2</strain>
    </source>
</reference>
<reference evidence="1" key="1">
    <citation type="submission" date="2019-10" db="EMBL/GenBank/DDBJ databases">
        <authorList>
            <consortium name="DOE Joint Genome Institute"/>
            <person name="Kuo A."/>
            <person name="Miyauchi S."/>
            <person name="Kiss E."/>
            <person name="Drula E."/>
            <person name="Kohler A."/>
            <person name="Sanchez-Garcia M."/>
            <person name="Andreopoulos B."/>
            <person name="Barry K.W."/>
            <person name="Bonito G."/>
            <person name="Buee M."/>
            <person name="Carver A."/>
            <person name="Chen C."/>
            <person name="Cichocki N."/>
            <person name="Clum A."/>
            <person name="Culley D."/>
            <person name="Crous P.W."/>
            <person name="Fauchery L."/>
            <person name="Girlanda M."/>
            <person name="Hayes R."/>
            <person name="Keri Z."/>
            <person name="Labutti K."/>
            <person name="Lipzen A."/>
            <person name="Lombard V."/>
            <person name="Magnuson J."/>
            <person name="Maillard F."/>
            <person name="Morin E."/>
            <person name="Murat C."/>
            <person name="Nolan M."/>
            <person name="Ohm R."/>
            <person name="Pangilinan J."/>
            <person name="Pereira M."/>
            <person name="Perotto S."/>
            <person name="Peter M."/>
            <person name="Riley R."/>
            <person name="Sitrit Y."/>
            <person name="Stielow B."/>
            <person name="Szollosi G."/>
            <person name="Zifcakova L."/>
            <person name="Stursova M."/>
            <person name="Spatafora J.W."/>
            <person name="Tedersoo L."/>
            <person name="Vaario L.-M."/>
            <person name="Yamada A."/>
            <person name="Yan M."/>
            <person name="Wang P."/>
            <person name="Xu J."/>
            <person name="Bruns T."/>
            <person name="Baldrian P."/>
            <person name="Vilgalys R."/>
            <person name="Henrissat B."/>
            <person name="Grigoriev I.V."/>
            <person name="Hibbett D."/>
            <person name="Nagy L.G."/>
            <person name="Martin F.M."/>
        </authorList>
    </citation>
    <scope>NUCLEOTIDE SEQUENCE</scope>
    <source>
        <strain evidence="1">P2</strain>
    </source>
</reference>
<evidence type="ECO:0000313" key="1">
    <source>
        <dbReference type="EMBL" id="KAF9651330.1"/>
    </source>
</evidence>
<dbReference type="Proteomes" id="UP000886501">
    <property type="component" value="Unassembled WGS sequence"/>
</dbReference>
<comment type="caution">
    <text evidence="1">The sequence shown here is derived from an EMBL/GenBank/DDBJ whole genome shotgun (WGS) entry which is preliminary data.</text>
</comment>
<proteinExistence type="predicted"/>